<accession>A0A419EX88</accession>
<dbReference type="InterPro" id="IPR038071">
    <property type="entry name" value="UROD/MetE-like_sf"/>
</dbReference>
<name>A0A419EX88_9BACT</name>
<comment type="caution">
    <text evidence="1">The sequence shown here is derived from an EMBL/GenBank/DDBJ whole genome shotgun (WGS) entry which is preliminary data.</text>
</comment>
<reference evidence="1 2" key="1">
    <citation type="journal article" date="2017" name="ISME J.">
        <title>Energy and carbon metabolisms in a deep terrestrial subsurface fluid microbial community.</title>
        <authorList>
            <person name="Momper L."/>
            <person name="Jungbluth S.P."/>
            <person name="Lee M.D."/>
            <person name="Amend J.P."/>
        </authorList>
    </citation>
    <scope>NUCLEOTIDE SEQUENCE [LARGE SCALE GENOMIC DNA]</scope>
    <source>
        <strain evidence="1">SURF_17</strain>
    </source>
</reference>
<dbReference type="Proteomes" id="UP000285961">
    <property type="component" value="Unassembled WGS sequence"/>
</dbReference>
<dbReference type="AlphaFoldDB" id="A0A419EX88"/>
<gene>
    <name evidence="1" type="ORF">C4532_11490</name>
</gene>
<dbReference type="SUPFAM" id="SSF51726">
    <property type="entry name" value="UROD/MetE-like"/>
    <property type="match status" value="1"/>
</dbReference>
<evidence type="ECO:0000313" key="1">
    <source>
        <dbReference type="EMBL" id="RJP69185.1"/>
    </source>
</evidence>
<proteinExistence type="predicted"/>
<dbReference type="Gene3D" id="3.20.20.210">
    <property type="match status" value="1"/>
</dbReference>
<sequence length="351" mass="39031">MNAQSEQMFIATGIGSVPHTDAKRIVDLIVKTFPDAPFWPQLSRRRFLEQMLVQFTEAMPGIRIDEEKRQVFYATPTPEAQAEFYENYLADNLEFFRISEEYAAGLHAFLDAFRSTDRPAPLFMKGHVVGPVTFGLSVLGKNGLSIIYDEIAADIATKCLEMKARWQVEVFKKLGSRAIIMFDEPYLSSFGSAFSSLTRERIVSMLNDVVRPVREAGAKVGIHCCGNTDWTLLFETDIDIISIDAYEYFDGFACFDAQIAGFLSRGGSIAWGIVPTVAFTGSETADGLADTLCAHIEALRAKNISEELLWRQLLITPSCGVGPVGDVERAERILTLASEVSHEMRSRIGNK</sequence>
<organism evidence="1 2">
    <name type="scientific">Candidatus Abyssobacteria bacterium SURF_17</name>
    <dbReference type="NCBI Taxonomy" id="2093361"/>
    <lineage>
        <taxon>Bacteria</taxon>
        <taxon>Pseudomonadati</taxon>
        <taxon>Candidatus Hydrogenedentota</taxon>
        <taxon>Candidatus Abyssobacteria</taxon>
    </lineage>
</organism>
<protein>
    <submittedName>
        <fullName evidence="1">Methionine synthase</fullName>
    </submittedName>
</protein>
<dbReference type="EMBL" id="QZKI01000085">
    <property type="protein sequence ID" value="RJP69185.1"/>
    <property type="molecule type" value="Genomic_DNA"/>
</dbReference>
<evidence type="ECO:0000313" key="2">
    <source>
        <dbReference type="Proteomes" id="UP000285961"/>
    </source>
</evidence>